<proteinExistence type="predicted"/>
<evidence type="ECO:0000256" key="4">
    <source>
        <dbReference type="SAM" id="MobiDB-lite"/>
    </source>
</evidence>
<dbReference type="OrthoDB" id="9975513at2759"/>
<dbReference type="RefSeq" id="XP_004339887.1">
    <property type="nucleotide sequence ID" value="XM_004339839.1"/>
</dbReference>
<keyword evidence="3" id="KW-1133">Transmembrane helix</keyword>
<keyword evidence="2" id="KW-0812">Transmembrane</keyword>
<dbReference type="KEGG" id="acan:ACA1_249310"/>
<protein>
    <recommendedName>
        <fullName evidence="7">Glycosyltransferase family 92 protein</fullName>
    </recommendedName>
</protein>
<dbReference type="Proteomes" id="UP000011083">
    <property type="component" value="Unassembled WGS sequence"/>
</dbReference>
<evidence type="ECO:0000313" key="5">
    <source>
        <dbReference type="EMBL" id="ELR17874.1"/>
    </source>
</evidence>
<dbReference type="GO" id="GO:0005737">
    <property type="term" value="C:cytoplasm"/>
    <property type="evidence" value="ECO:0007669"/>
    <property type="project" value="TreeGrafter"/>
</dbReference>
<dbReference type="GO" id="GO:0016020">
    <property type="term" value="C:membrane"/>
    <property type="evidence" value="ECO:0007669"/>
    <property type="project" value="UniProtKB-SubCell"/>
</dbReference>
<keyword evidence="6" id="KW-1185">Reference proteome</keyword>
<dbReference type="GeneID" id="14918618"/>
<keyword evidence="3" id="KW-0472">Membrane</keyword>
<accession>L8GX73</accession>
<evidence type="ECO:0000256" key="1">
    <source>
        <dbReference type="ARBA" id="ARBA00004167"/>
    </source>
</evidence>
<dbReference type="Pfam" id="PF13704">
    <property type="entry name" value="Glyco_tranf_2_4"/>
    <property type="match status" value="1"/>
</dbReference>
<dbReference type="VEuPathDB" id="AmoebaDB:ACA1_249310"/>
<sequence>MDQGDSQLGKRSEPPRFPDVPEASIPTVWDDTVPLIYTTAPGVKPGHVWLFGQGVLVNESDPQPLQCVLGGVARPMVRSKRFWYTKFTTAFLCELPSPPGLVEGGALLTILHRGAPAPSTARYRPELFVDSVKSDNADSVDVVGPLRYGTCMVTQMRDMAYMVDEWVAYHRHIGIDHFYIYDNNSTDHLAALYGHGHDDIEVIPWPWRRPTRTRWPSPVQGTVAHVLDRYKCSVSSVVELRFEGLRPSHDNLTTCPDTPVIETYIHRRPDKNAYDLGFGLVMSSAADALHHIHFAELQSHRKSVKVAHDVAFGYHFSDRCWPQYYRQKCFGRGSIRDWDIPNDVDETHPKKEWWDIGKHAVVTDTRLRDFKRTLVGPAPAPVIRRAPFDYTCG</sequence>
<evidence type="ECO:0000256" key="2">
    <source>
        <dbReference type="ARBA" id="ARBA00022692"/>
    </source>
</evidence>
<evidence type="ECO:0000256" key="3">
    <source>
        <dbReference type="ARBA" id="ARBA00022989"/>
    </source>
</evidence>
<comment type="subcellular location">
    <subcellularLocation>
        <location evidence="1">Membrane</location>
        <topology evidence="1">Single-pass membrane protein</topology>
    </subcellularLocation>
</comment>
<dbReference type="EMBL" id="KB007971">
    <property type="protein sequence ID" value="ELR17874.1"/>
    <property type="molecule type" value="Genomic_DNA"/>
</dbReference>
<dbReference type="GO" id="GO:0016757">
    <property type="term" value="F:glycosyltransferase activity"/>
    <property type="evidence" value="ECO:0007669"/>
    <property type="project" value="TreeGrafter"/>
</dbReference>
<evidence type="ECO:0008006" key="7">
    <source>
        <dbReference type="Google" id="ProtNLM"/>
    </source>
</evidence>
<feature type="region of interest" description="Disordered" evidence="4">
    <location>
        <begin position="1"/>
        <end position="25"/>
    </location>
</feature>
<name>L8GX73_ACACF</name>
<dbReference type="PANTHER" id="PTHR21461">
    <property type="entry name" value="GLYCOSYLTRANSFERASE FAMILY 92 PROTEIN"/>
    <property type="match status" value="1"/>
</dbReference>
<gene>
    <name evidence="5" type="ORF">ACA1_249310</name>
</gene>
<dbReference type="AlphaFoldDB" id="L8GX73"/>
<reference evidence="5 6" key="1">
    <citation type="journal article" date="2013" name="Genome Biol.">
        <title>Genome of Acanthamoeba castellanii highlights extensive lateral gene transfer and early evolution of tyrosine kinase signaling.</title>
        <authorList>
            <person name="Clarke M."/>
            <person name="Lohan A.J."/>
            <person name="Liu B."/>
            <person name="Lagkouvardos I."/>
            <person name="Roy S."/>
            <person name="Zafar N."/>
            <person name="Bertelli C."/>
            <person name="Schilde C."/>
            <person name="Kianianmomeni A."/>
            <person name="Burglin T.R."/>
            <person name="Frech C."/>
            <person name="Turcotte B."/>
            <person name="Kopec K.O."/>
            <person name="Synnott J.M."/>
            <person name="Choo C."/>
            <person name="Paponov I."/>
            <person name="Finkler A."/>
            <person name="Soon Heng Tan C."/>
            <person name="Hutchins A.P."/>
            <person name="Weinmeier T."/>
            <person name="Rattei T."/>
            <person name="Chu J.S."/>
            <person name="Gimenez G."/>
            <person name="Irimia M."/>
            <person name="Rigden D.J."/>
            <person name="Fitzpatrick D.A."/>
            <person name="Lorenzo-Morales J."/>
            <person name="Bateman A."/>
            <person name="Chiu C.H."/>
            <person name="Tang P."/>
            <person name="Hegemann P."/>
            <person name="Fromm H."/>
            <person name="Raoult D."/>
            <person name="Greub G."/>
            <person name="Miranda-Saavedra D."/>
            <person name="Chen N."/>
            <person name="Nash P."/>
            <person name="Ginger M.L."/>
            <person name="Horn M."/>
            <person name="Schaap P."/>
            <person name="Caler L."/>
            <person name="Loftus B."/>
        </authorList>
    </citation>
    <scope>NUCLEOTIDE SEQUENCE [LARGE SCALE GENOMIC DNA]</scope>
    <source>
        <strain evidence="5 6">Neff</strain>
    </source>
</reference>
<organism evidence="5 6">
    <name type="scientific">Acanthamoeba castellanii (strain ATCC 30010 / Neff)</name>
    <dbReference type="NCBI Taxonomy" id="1257118"/>
    <lineage>
        <taxon>Eukaryota</taxon>
        <taxon>Amoebozoa</taxon>
        <taxon>Discosea</taxon>
        <taxon>Longamoebia</taxon>
        <taxon>Centramoebida</taxon>
        <taxon>Acanthamoebidae</taxon>
        <taxon>Acanthamoeba</taxon>
    </lineage>
</organism>
<dbReference type="PANTHER" id="PTHR21461:SF69">
    <property type="entry name" value="GLYCOSYLTRANSFERASE FAMILY 92 PROTEIN"/>
    <property type="match status" value="1"/>
</dbReference>
<evidence type="ECO:0000313" key="6">
    <source>
        <dbReference type="Proteomes" id="UP000011083"/>
    </source>
</evidence>